<keyword evidence="2" id="KW-1185">Reference proteome</keyword>
<proteinExistence type="predicted"/>
<organism evidence="1 2">
    <name type="scientific">Mesorhizobium tamadayense</name>
    <dbReference type="NCBI Taxonomy" id="425306"/>
    <lineage>
        <taxon>Bacteria</taxon>
        <taxon>Pseudomonadati</taxon>
        <taxon>Pseudomonadota</taxon>
        <taxon>Alphaproteobacteria</taxon>
        <taxon>Hyphomicrobiales</taxon>
        <taxon>Phyllobacteriaceae</taxon>
        <taxon>Mesorhizobium</taxon>
    </lineage>
</organism>
<dbReference type="EMBL" id="RQXT01000015">
    <property type="protein sequence ID" value="RRI01498.1"/>
    <property type="molecule type" value="Genomic_DNA"/>
</dbReference>
<evidence type="ECO:0000313" key="1">
    <source>
        <dbReference type="EMBL" id="RRI01498.1"/>
    </source>
</evidence>
<dbReference type="RefSeq" id="WP_124999256.1">
    <property type="nucleotide sequence ID" value="NZ_RQXT01000015.1"/>
</dbReference>
<sequence>MVKGIERFAEHFAGFEEQYAVIGGAACDLLFDDVGLQFRGTKDIDMVVCVEVVELAFAERFGSFLDAGGYEAREHGDGKRQFYRFHKPKDDTYPYMLELFTRRQEVITLPESAVVTRIVAEDDAASLSAILLDDDYYAAIAAARRVVSGVSIIDESLLIPFKARAFLDLSTRAAAGEKIDSKTIKKHRNDIVRLSQLLVADVAIDFGETIRNDMRRFLKTIEEREDVDTKSLGLKAPIQEVLARLRLAYGI</sequence>
<dbReference type="Proteomes" id="UP000273786">
    <property type="component" value="Unassembled WGS sequence"/>
</dbReference>
<accession>A0A3P3FSH7</accession>
<gene>
    <name evidence="1" type="ORF">EH240_14440</name>
</gene>
<evidence type="ECO:0008006" key="3">
    <source>
        <dbReference type="Google" id="ProtNLM"/>
    </source>
</evidence>
<evidence type="ECO:0000313" key="2">
    <source>
        <dbReference type="Proteomes" id="UP000273786"/>
    </source>
</evidence>
<reference evidence="1 2" key="1">
    <citation type="submission" date="2018-11" db="EMBL/GenBank/DDBJ databases">
        <title>the genome of Mesorhizobium tamadayense DSM 28320.</title>
        <authorList>
            <person name="Gao J."/>
        </authorList>
    </citation>
    <scope>NUCLEOTIDE SEQUENCE [LARGE SCALE GENOMIC DNA]</scope>
    <source>
        <strain evidence="1 2">DSM 28320</strain>
    </source>
</reference>
<dbReference type="AlphaFoldDB" id="A0A3P3FSH7"/>
<name>A0A3P3FSH7_9HYPH</name>
<dbReference type="OrthoDB" id="9795020at2"/>
<protein>
    <recommendedName>
        <fullName evidence="3">Nucleotidyl transferase AbiEii/AbiGii toxin family protein</fullName>
    </recommendedName>
</protein>
<comment type="caution">
    <text evidence="1">The sequence shown here is derived from an EMBL/GenBank/DDBJ whole genome shotgun (WGS) entry which is preliminary data.</text>
</comment>